<keyword evidence="1" id="KW-0472">Membrane</keyword>
<keyword evidence="3" id="KW-1185">Reference proteome</keyword>
<proteinExistence type="predicted"/>
<dbReference type="Proteomes" id="UP000198873">
    <property type="component" value="Unassembled WGS sequence"/>
</dbReference>
<feature type="transmembrane region" description="Helical" evidence="1">
    <location>
        <begin position="97"/>
        <end position="118"/>
    </location>
</feature>
<name>A0A1I6UR26_9ACTN</name>
<dbReference type="STRING" id="1176198.SAMN05444716_10699"/>
<reference evidence="3" key="1">
    <citation type="submission" date="2016-10" db="EMBL/GenBank/DDBJ databases">
        <authorList>
            <person name="Varghese N."/>
            <person name="Submissions S."/>
        </authorList>
    </citation>
    <scope>NUCLEOTIDE SEQUENCE [LARGE SCALE GENOMIC DNA]</scope>
    <source>
        <strain evidence="3">CGMCC 4.7047</strain>
    </source>
</reference>
<keyword evidence="1" id="KW-1133">Transmembrane helix</keyword>
<accession>A0A1I6UR26</accession>
<evidence type="ECO:0000313" key="2">
    <source>
        <dbReference type="EMBL" id="SFT03860.1"/>
    </source>
</evidence>
<keyword evidence="1" id="KW-0812">Transmembrane</keyword>
<gene>
    <name evidence="2" type="ORF">SAMN05444716_10699</name>
</gene>
<protein>
    <submittedName>
        <fullName evidence="2">Uncharacterized protein</fullName>
    </submittedName>
</protein>
<dbReference type="EMBL" id="FPAB01000006">
    <property type="protein sequence ID" value="SFT03860.1"/>
    <property type="molecule type" value="Genomic_DNA"/>
</dbReference>
<sequence>MTPRTPSPAQVWLRTGLFAGWAQNGACSMCRAGDVPTVWAGSVAGFGRSRAVHACVPCMTTLIRFVHGEAASPCGPTRYGAGFVRLRRFGPHPKGRGRAAAGVVVLGLFVALLGVAGAR</sequence>
<evidence type="ECO:0000313" key="3">
    <source>
        <dbReference type="Proteomes" id="UP000198873"/>
    </source>
</evidence>
<evidence type="ECO:0000256" key="1">
    <source>
        <dbReference type="SAM" id="Phobius"/>
    </source>
</evidence>
<organism evidence="2 3">
    <name type="scientific">Streptomyces harbinensis</name>
    <dbReference type="NCBI Taxonomy" id="1176198"/>
    <lineage>
        <taxon>Bacteria</taxon>
        <taxon>Bacillati</taxon>
        <taxon>Actinomycetota</taxon>
        <taxon>Actinomycetes</taxon>
        <taxon>Kitasatosporales</taxon>
        <taxon>Streptomycetaceae</taxon>
        <taxon>Streptomyces</taxon>
    </lineage>
</organism>
<dbReference type="AlphaFoldDB" id="A0A1I6UR26"/>